<dbReference type="RefSeq" id="XP_014176013.1">
    <property type="nucleotide sequence ID" value="XM_014320538.1"/>
</dbReference>
<dbReference type="HOGENOM" id="CLU_1594717_0_0_1"/>
<organism evidence="2">
    <name type="scientific">Grosmannia clavigera (strain kw1407 / UAMH 11150)</name>
    <name type="common">Blue stain fungus</name>
    <name type="synonym">Graphiocladiella clavigera</name>
    <dbReference type="NCBI Taxonomy" id="655863"/>
    <lineage>
        <taxon>Eukaryota</taxon>
        <taxon>Fungi</taxon>
        <taxon>Dikarya</taxon>
        <taxon>Ascomycota</taxon>
        <taxon>Pezizomycotina</taxon>
        <taxon>Sordariomycetes</taxon>
        <taxon>Sordariomycetidae</taxon>
        <taxon>Ophiostomatales</taxon>
        <taxon>Ophiostomataceae</taxon>
        <taxon>Leptographium</taxon>
    </lineage>
</organism>
<proteinExistence type="predicted"/>
<accession>F0X7Z4</accession>
<evidence type="ECO:0000313" key="2">
    <source>
        <dbReference type="Proteomes" id="UP000007796"/>
    </source>
</evidence>
<dbReference type="Proteomes" id="UP000007796">
    <property type="component" value="Unassembled WGS sequence"/>
</dbReference>
<dbReference type="AlphaFoldDB" id="F0X7Z4"/>
<dbReference type="GeneID" id="25980331"/>
<reference evidence="1 2" key="1">
    <citation type="journal article" date="2011" name="Proc. Natl. Acad. Sci. U.S.A.">
        <title>Genome and transcriptome analyses of the mountain pine beetle-fungal symbiont Grosmannia clavigera, a lodgepole pine pathogen.</title>
        <authorList>
            <person name="DiGuistini S."/>
            <person name="Wang Y."/>
            <person name="Liao N.Y."/>
            <person name="Taylor G."/>
            <person name="Tanguay P."/>
            <person name="Feau N."/>
            <person name="Henrissat B."/>
            <person name="Chan S.K."/>
            <person name="Hesse-Orce U."/>
            <person name="Alamouti S.M."/>
            <person name="Tsui C.K.M."/>
            <person name="Docking R.T."/>
            <person name="Levasseur A."/>
            <person name="Haridas S."/>
            <person name="Robertson G."/>
            <person name="Birol I."/>
            <person name="Holt R.A."/>
            <person name="Marra M.A."/>
            <person name="Hamelin R.C."/>
            <person name="Hirst M."/>
            <person name="Jones S.J.M."/>
            <person name="Bohlmann J."/>
            <person name="Breuil C."/>
        </authorList>
    </citation>
    <scope>NUCLEOTIDE SEQUENCE [LARGE SCALE GENOMIC DNA]</scope>
    <source>
        <strain evidence="2">kw1407 / UAMH 11150</strain>
    </source>
</reference>
<protein>
    <submittedName>
        <fullName evidence="1">Uncharacterized protein</fullName>
    </submittedName>
</protein>
<evidence type="ECO:0000313" key="1">
    <source>
        <dbReference type="EMBL" id="EFX06531.1"/>
    </source>
</evidence>
<gene>
    <name evidence="1" type="ORF">CMQ_6852</name>
</gene>
<name>F0X7Z4_GROCL</name>
<keyword evidence="2" id="KW-1185">Reference proteome</keyword>
<dbReference type="InParanoid" id="F0X7Z4"/>
<sequence length="167" mass="18252">MACDGEDGLLGVGMVKTPLADIMPQVCLAVETGAGRFLISLRHFLPPAEACDNVQLADHSFPRRDIAPATSALARCTYVVRKKSSAPGKDAPAKQALLAANVRCFLYFPAWRMELYDVRYYTKSQVPTLLFSPSLFPHLLLPLLAAAVASFPYGPAKHLTWPSAEYE</sequence>
<dbReference type="EMBL" id="GL629729">
    <property type="protein sequence ID" value="EFX06531.1"/>
    <property type="molecule type" value="Genomic_DNA"/>
</dbReference>